<gene>
    <name evidence="1" type="ORF">NCTC8297_01324</name>
</gene>
<protein>
    <submittedName>
        <fullName evidence="1">Invasion lipoprotein invH</fullName>
    </submittedName>
</protein>
<accession>A0A379T635</accession>
<reference evidence="1 2" key="1">
    <citation type="submission" date="2018-06" db="EMBL/GenBank/DDBJ databases">
        <authorList>
            <consortium name="Pathogen Informatics"/>
            <person name="Doyle S."/>
        </authorList>
    </citation>
    <scope>NUCLEOTIDE SEQUENCE [LARGE SCALE GENOMIC DNA]</scope>
    <source>
        <strain evidence="1 2">NCTC8297</strain>
    </source>
</reference>
<evidence type="ECO:0000313" key="1">
    <source>
        <dbReference type="EMBL" id="SUG46117.1"/>
    </source>
</evidence>
<dbReference type="AlphaFoldDB" id="A0A379T635"/>
<name>A0A379T635_SALER</name>
<evidence type="ECO:0000313" key="2">
    <source>
        <dbReference type="Proteomes" id="UP000254741"/>
    </source>
</evidence>
<organism evidence="1 2">
    <name type="scientific">Salmonella enterica subsp. arizonae</name>
    <dbReference type="NCBI Taxonomy" id="59203"/>
    <lineage>
        <taxon>Bacteria</taxon>
        <taxon>Pseudomonadati</taxon>
        <taxon>Pseudomonadota</taxon>
        <taxon>Gammaproteobacteria</taxon>
        <taxon>Enterobacterales</taxon>
        <taxon>Enterobacteriaceae</taxon>
        <taxon>Salmonella</taxon>
    </lineage>
</organism>
<proteinExistence type="predicted"/>
<dbReference type="Pfam" id="PF04741">
    <property type="entry name" value="InvH"/>
    <property type="match status" value="1"/>
</dbReference>
<dbReference type="EMBL" id="UGXG01000002">
    <property type="protein sequence ID" value="SUG46117.1"/>
    <property type="molecule type" value="Genomic_DNA"/>
</dbReference>
<keyword evidence="1" id="KW-0449">Lipoprotein</keyword>
<dbReference type="Proteomes" id="UP000254741">
    <property type="component" value="Unassembled WGS sequence"/>
</dbReference>
<sequence>MQIVLISVCLFRTYHQTLRRIKHYQTKNLKIPHQKIIPSAQAFFCEKYRQTKEQAFTFFQEYPQYMRSKEDEEQLMTEFKKSPARIRK</sequence>
<dbReference type="InterPro" id="IPR006830">
    <property type="entry name" value="InvH"/>
</dbReference>